<dbReference type="EMBL" id="JABSNW010000003">
    <property type="protein sequence ID" value="KAL2888942.1"/>
    <property type="molecule type" value="Genomic_DNA"/>
</dbReference>
<dbReference type="GeneID" id="98117260"/>
<protein>
    <submittedName>
        <fullName evidence="1">Uncharacterized protein</fullName>
    </submittedName>
</protein>
<evidence type="ECO:0000313" key="2">
    <source>
        <dbReference type="Proteomes" id="UP001610728"/>
    </source>
</evidence>
<reference evidence="1 2" key="1">
    <citation type="submission" date="2020-05" db="EMBL/GenBank/DDBJ databases">
        <title>Ceratocystis lukuohia genome.</title>
        <authorList>
            <person name="Harrington T.C."/>
            <person name="Kim K."/>
            <person name="Mayers C.G."/>
        </authorList>
    </citation>
    <scope>NUCLEOTIDE SEQUENCE [LARGE SCALE GENOMIC DNA]</scope>
    <source>
        <strain evidence="1 2">C4212</strain>
    </source>
</reference>
<dbReference type="Proteomes" id="UP001610728">
    <property type="component" value="Unassembled WGS sequence"/>
</dbReference>
<dbReference type="RefSeq" id="XP_070860122.1">
    <property type="nucleotide sequence ID" value="XM_071002290.1"/>
</dbReference>
<name>A0ABR4MKX4_9PEZI</name>
<keyword evidence="2" id="KW-1185">Reference proteome</keyword>
<comment type="caution">
    <text evidence="1">The sequence shown here is derived from an EMBL/GenBank/DDBJ whole genome shotgun (WGS) entry which is preliminary data.</text>
</comment>
<evidence type="ECO:0000313" key="1">
    <source>
        <dbReference type="EMBL" id="KAL2888942.1"/>
    </source>
</evidence>
<sequence length="251" mass="28647">MPFDLSATSVASDPTSIYYLEEHGYLLWDIDNGDTGFKLYSLLYGNGLRDPVLHIDLNIDHKVTTIFDNNLDDEKPDEKNLKLEQIFHGLCYKENIDFNEMNWIVMDVNDWSINDAIRSYRRDNRLTHKAQIRVTPQDKGWSTFSEMHYHKSVVKMIPEKEIDRIIVVQRKMETYGTRFQAIIIETLRFSFKGPSQNEDTNVDPVEARAAELAAEDNLEAAVEIAANAAAAHENAMLEGGTESCPDTSLDN</sequence>
<accession>A0ABR4MKX4</accession>
<gene>
    <name evidence="1" type="ORF">HOO65_030443</name>
</gene>
<organism evidence="1 2">
    <name type="scientific">Ceratocystis lukuohia</name>
    <dbReference type="NCBI Taxonomy" id="2019550"/>
    <lineage>
        <taxon>Eukaryota</taxon>
        <taxon>Fungi</taxon>
        <taxon>Dikarya</taxon>
        <taxon>Ascomycota</taxon>
        <taxon>Pezizomycotina</taxon>
        <taxon>Sordariomycetes</taxon>
        <taxon>Hypocreomycetidae</taxon>
        <taxon>Microascales</taxon>
        <taxon>Ceratocystidaceae</taxon>
        <taxon>Ceratocystis</taxon>
    </lineage>
</organism>
<proteinExistence type="predicted"/>